<dbReference type="EMBL" id="AAFI02000042">
    <property type="protein sequence ID" value="EAL66601.1"/>
    <property type="molecule type" value="Genomic_DNA"/>
</dbReference>
<dbReference type="SUPFAM" id="SSF57850">
    <property type="entry name" value="RING/U-box"/>
    <property type="match status" value="1"/>
</dbReference>
<dbReference type="Proteomes" id="UP000002195">
    <property type="component" value="Unassembled WGS sequence"/>
</dbReference>
<dbReference type="GeneID" id="8623183"/>
<keyword evidence="8" id="KW-1185">Reference proteome</keyword>
<evidence type="ECO:0000256" key="2">
    <source>
        <dbReference type="ARBA" id="ARBA00022771"/>
    </source>
</evidence>
<dbReference type="VEuPathDB" id="AmoebaDB:DDB_G0281679"/>
<dbReference type="InParanoid" id="Q54TL7"/>
<dbReference type="GO" id="GO:0061630">
    <property type="term" value="F:ubiquitin protein ligase activity"/>
    <property type="evidence" value="ECO:0000318"/>
    <property type="project" value="GO_Central"/>
</dbReference>
<keyword evidence="1" id="KW-0479">Metal-binding</keyword>
<dbReference type="STRING" id="44689.Q54TL7"/>
<dbReference type="KEGG" id="ddi:DDB_G0281679"/>
<name>Q54TL7_DICDI</name>
<dbReference type="GO" id="GO:0006511">
    <property type="term" value="P:ubiquitin-dependent protein catabolic process"/>
    <property type="evidence" value="ECO:0000318"/>
    <property type="project" value="GO_Central"/>
</dbReference>
<feature type="compositionally biased region" description="Basic and acidic residues" evidence="5">
    <location>
        <begin position="129"/>
        <end position="143"/>
    </location>
</feature>
<evidence type="ECO:0000313" key="8">
    <source>
        <dbReference type="Proteomes" id="UP000002195"/>
    </source>
</evidence>
<evidence type="ECO:0000313" key="7">
    <source>
        <dbReference type="EMBL" id="EAL66601.1"/>
    </source>
</evidence>
<dbReference type="PaxDb" id="44689-DDB0238678"/>
<evidence type="ECO:0000256" key="3">
    <source>
        <dbReference type="ARBA" id="ARBA00022833"/>
    </source>
</evidence>
<dbReference type="Gene3D" id="3.30.40.10">
    <property type="entry name" value="Zinc/RING finger domain, C3HC4 (zinc finger)"/>
    <property type="match status" value="1"/>
</dbReference>
<keyword evidence="3" id="KW-0862">Zinc</keyword>
<keyword evidence="2 4" id="KW-0863">Zinc-finger</keyword>
<dbReference type="InterPro" id="IPR051834">
    <property type="entry name" value="RING_finger_E3_ligase"/>
</dbReference>
<protein>
    <submittedName>
        <fullName evidence="7">RING zinc finger-containing protein</fullName>
    </submittedName>
</protein>
<comment type="caution">
    <text evidence="7">The sequence shown here is derived from an EMBL/GenBank/DDBJ whole genome shotgun (WGS) entry which is preliminary data.</text>
</comment>
<dbReference type="dictyBase" id="DDB_G0281679"/>
<gene>
    <name evidence="7" type="ORF">DDB_G0281679</name>
</gene>
<dbReference type="eggNOG" id="KOG0800">
    <property type="taxonomic scope" value="Eukaryota"/>
</dbReference>
<dbReference type="AlphaFoldDB" id="Q54TL7"/>
<proteinExistence type="predicted"/>
<accession>Q54TL7</accession>
<sequence>MGRGGHTCLNNYCQNELKFEIPKDVTKKPQLIPLSPINKQILKKIKNNNKKQKKMEKKLNQFEFLNIFEIDKNNISFSTTDDDDDDDNNEKISKLNNSINNNNYKENNSNIIIEKTPDLIENDELIIDNNEKENQEKEKKLKEEEEEEEERLFLELEKEKEILEDGEFNEIFESIGDINEIGEEYEYQLTNKKTCLYKRVTKDNKKPKVSKRPEKAIELSKEARKSYWLSFHFGKQLDTRPKEVKISQLSFNGTGKEDSYEAQLRKALSLSKSEYDRQVKKDITPLSQLQINDILNRELTPEDYELLLLLDENIKPKTVDEDDINKLLTVKFDTQLLQQFSTCMICLSDFDLGESIIKLPCSHIFHINCISNWLSNASTKCPIDNIPIVNN</sequence>
<feature type="domain" description="RING-type" evidence="6">
    <location>
        <begin position="343"/>
        <end position="385"/>
    </location>
</feature>
<dbReference type="RefSeq" id="XP_640574.1">
    <property type="nucleotide sequence ID" value="XM_635482.1"/>
</dbReference>
<dbReference type="HOGENOM" id="CLU_706821_0_0_1"/>
<dbReference type="InterPro" id="IPR001841">
    <property type="entry name" value="Znf_RING"/>
</dbReference>
<dbReference type="InterPro" id="IPR013083">
    <property type="entry name" value="Znf_RING/FYVE/PHD"/>
</dbReference>
<evidence type="ECO:0000256" key="4">
    <source>
        <dbReference type="PROSITE-ProRule" id="PRU00175"/>
    </source>
</evidence>
<dbReference type="Pfam" id="PF13639">
    <property type="entry name" value="zf-RING_2"/>
    <property type="match status" value="1"/>
</dbReference>
<evidence type="ECO:0000256" key="1">
    <source>
        <dbReference type="ARBA" id="ARBA00022723"/>
    </source>
</evidence>
<evidence type="ECO:0000259" key="6">
    <source>
        <dbReference type="PROSITE" id="PS50089"/>
    </source>
</evidence>
<dbReference type="SMART" id="SM00184">
    <property type="entry name" value="RING"/>
    <property type="match status" value="1"/>
</dbReference>
<dbReference type="OMA" id="TNCISNW"/>
<dbReference type="Reactome" id="R-DDI-983168">
    <property type="pathway name" value="Antigen processing: Ubiquitination &amp; Proteasome degradation"/>
</dbReference>
<dbReference type="GO" id="GO:0008270">
    <property type="term" value="F:zinc ion binding"/>
    <property type="evidence" value="ECO:0007669"/>
    <property type="project" value="UniProtKB-KW"/>
</dbReference>
<dbReference type="GO" id="GO:0005634">
    <property type="term" value="C:nucleus"/>
    <property type="evidence" value="ECO:0000318"/>
    <property type="project" value="GO_Central"/>
</dbReference>
<dbReference type="SMR" id="Q54TL7"/>
<dbReference type="PANTHER" id="PTHR45931">
    <property type="entry name" value="SI:CH211-59O9.10"/>
    <property type="match status" value="1"/>
</dbReference>
<dbReference type="CDD" id="cd16448">
    <property type="entry name" value="RING-H2"/>
    <property type="match status" value="1"/>
</dbReference>
<feature type="region of interest" description="Disordered" evidence="5">
    <location>
        <begin position="126"/>
        <end position="146"/>
    </location>
</feature>
<dbReference type="PROSITE" id="PS50089">
    <property type="entry name" value="ZF_RING_2"/>
    <property type="match status" value="1"/>
</dbReference>
<reference evidence="7 8" key="1">
    <citation type="journal article" date="2005" name="Nature">
        <title>The genome of the social amoeba Dictyostelium discoideum.</title>
        <authorList>
            <consortium name="The Dictyostelium discoideum Sequencing Consortium"/>
            <person name="Eichinger L."/>
            <person name="Pachebat J.A."/>
            <person name="Glockner G."/>
            <person name="Rajandream M.A."/>
            <person name="Sucgang R."/>
            <person name="Berriman M."/>
            <person name="Song J."/>
            <person name="Olsen R."/>
            <person name="Szafranski K."/>
            <person name="Xu Q."/>
            <person name="Tunggal B."/>
            <person name="Kummerfeld S."/>
            <person name="Madera M."/>
            <person name="Konfortov B.A."/>
            <person name="Rivero F."/>
            <person name="Bankier A.T."/>
            <person name="Lehmann R."/>
            <person name="Hamlin N."/>
            <person name="Davies R."/>
            <person name="Gaudet P."/>
            <person name="Fey P."/>
            <person name="Pilcher K."/>
            <person name="Chen G."/>
            <person name="Saunders D."/>
            <person name="Sodergren E."/>
            <person name="Davis P."/>
            <person name="Kerhornou A."/>
            <person name="Nie X."/>
            <person name="Hall N."/>
            <person name="Anjard C."/>
            <person name="Hemphill L."/>
            <person name="Bason N."/>
            <person name="Farbrother P."/>
            <person name="Desany B."/>
            <person name="Just E."/>
            <person name="Morio T."/>
            <person name="Rost R."/>
            <person name="Churcher C."/>
            <person name="Cooper J."/>
            <person name="Haydock S."/>
            <person name="van Driessche N."/>
            <person name="Cronin A."/>
            <person name="Goodhead I."/>
            <person name="Muzny D."/>
            <person name="Mourier T."/>
            <person name="Pain A."/>
            <person name="Lu M."/>
            <person name="Harper D."/>
            <person name="Lindsay R."/>
            <person name="Hauser H."/>
            <person name="James K."/>
            <person name="Quiles M."/>
            <person name="Madan Babu M."/>
            <person name="Saito T."/>
            <person name="Buchrieser C."/>
            <person name="Wardroper A."/>
            <person name="Felder M."/>
            <person name="Thangavelu M."/>
            <person name="Johnson D."/>
            <person name="Knights A."/>
            <person name="Loulseged H."/>
            <person name="Mungall K."/>
            <person name="Oliver K."/>
            <person name="Price C."/>
            <person name="Quail M.A."/>
            <person name="Urushihara H."/>
            <person name="Hernandez J."/>
            <person name="Rabbinowitsch E."/>
            <person name="Steffen D."/>
            <person name="Sanders M."/>
            <person name="Ma J."/>
            <person name="Kohara Y."/>
            <person name="Sharp S."/>
            <person name="Simmonds M."/>
            <person name="Spiegler S."/>
            <person name="Tivey A."/>
            <person name="Sugano S."/>
            <person name="White B."/>
            <person name="Walker D."/>
            <person name="Woodward J."/>
            <person name="Winckler T."/>
            <person name="Tanaka Y."/>
            <person name="Shaulsky G."/>
            <person name="Schleicher M."/>
            <person name="Weinstock G."/>
            <person name="Rosenthal A."/>
            <person name="Cox E.C."/>
            <person name="Chisholm R.L."/>
            <person name="Gibbs R."/>
            <person name="Loomis W.F."/>
            <person name="Platzer M."/>
            <person name="Kay R.R."/>
            <person name="Williams J."/>
            <person name="Dear P.H."/>
            <person name="Noegel A.A."/>
            <person name="Barrell B."/>
            <person name="Kuspa A."/>
        </authorList>
    </citation>
    <scope>NUCLEOTIDE SEQUENCE [LARGE SCALE GENOMIC DNA]</scope>
    <source>
        <strain evidence="7 8">AX4</strain>
    </source>
</reference>
<organism evidence="7 8">
    <name type="scientific">Dictyostelium discoideum</name>
    <name type="common">Social amoeba</name>
    <dbReference type="NCBI Taxonomy" id="44689"/>
    <lineage>
        <taxon>Eukaryota</taxon>
        <taxon>Amoebozoa</taxon>
        <taxon>Evosea</taxon>
        <taxon>Eumycetozoa</taxon>
        <taxon>Dictyostelia</taxon>
        <taxon>Dictyosteliales</taxon>
        <taxon>Dictyosteliaceae</taxon>
        <taxon>Dictyostelium</taxon>
    </lineage>
</organism>
<evidence type="ECO:0000256" key="5">
    <source>
        <dbReference type="SAM" id="MobiDB-lite"/>
    </source>
</evidence>
<dbReference type="PANTHER" id="PTHR45931:SF3">
    <property type="entry name" value="RING ZINC FINGER-CONTAINING PROTEIN"/>
    <property type="match status" value="1"/>
</dbReference>